<feature type="binding site" evidence="4">
    <location>
        <position position="138"/>
    </location>
    <ligand>
        <name>D-ribulose 5-phosphate</name>
        <dbReference type="ChEBI" id="CHEBI:58121"/>
    </ligand>
</feature>
<evidence type="ECO:0000313" key="5">
    <source>
        <dbReference type="EMBL" id="ATZ19057.1"/>
    </source>
</evidence>
<dbReference type="SUPFAM" id="SSF89623">
    <property type="entry name" value="Ribose/Galactose isomerase RpiB/AlsB"/>
    <property type="match status" value="1"/>
</dbReference>
<evidence type="ECO:0000256" key="3">
    <source>
        <dbReference type="PIRSR" id="PIRSR005384-1"/>
    </source>
</evidence>
<gene>
    <name evidence="5" type="primary">rpiB</name>
    <name evidence="5" type="ORF">ESOMN_v1c06750</name>
</gene>
<feature type="binding site" evidence="4">
    <location>
        <position position="101"/>
    </location>
    <ligand>
        <name>D-ribulose 5-phosphate</name>
        <dbReference type="ChEBI" id="CHEBI:58121"/>
    </ligand>
</feature>
<reference evidence="5 6" key="1">
    <citation type="submission" date="2017-11" db="EMBL/GenBank/DDBJ databases">
        <title>Genome sequence of Entomoplasma somnilux PYAN-1 (ATCC 49194).</title>
        <authorList>
            <person name="Lo W.-S."/>
            <person name="Gasparich G.E."/>
            <person name="Kuo C.-H."/>
        </authorList>
    </citation>
    <scope>NUCLEOTIDE SEQUENCE [LARGE SCALE GENOMIC DNA]</scope>
    <source>
        <strain evidence="5 6">PYAN-1</strain>
    </source>
</reference>
<dbReference type="Proteomes" id="UP000232230">
    <property type="component" value="Chromosome"/>
</dbReference>
<dbReference type="NCBIfam" id="TIGR00689">
    <property type="entry name" value="rpiB_lacA_lacB"/>
    <property type="match status" value="1"/>
</dbReference>
<proteinExistence type="inferred from homology"/>
<keyword evidence="2 5" id="KW-0413">Isomerase</keyword>
<feature type="binding site" evidence="4">
    <location>
        <begin position="10"/>
        <end position="11"/>
    </location>
    <ligand>
        <name>D-ribulose 5-phosphate</name>
        <dbReference type="ChEBI" id="CHEBI:58121"/>
    </ligand>
</feature>
<feature type="active site" description="Proton donor" evidence="3">
    <location>
        <position position="100"/>
    </location>
</feature>
<dbReference type="PIRSF" id="PIRSF005384">
    <property type="entry name" value="RpiB_LacA_B"/>
    <property type="match status" value="1"/>
</dbReference>
<evidence type="ECO:0000256" key="4">
    <source>
        <dbReference type="PIRSR" id="PIRSR005384-2"/>
    </source>
</evidence>
<dbReference type="EMBL" id="CP024965">
    <property type="protein sequence ID" value="ATZ19057.1"/>
    <property type="molecule type" value="Genomic_DNA"/>
</dbReference>
<dbReference type="Pfam" id="PF02502">
    <property type="entry name" value="LacAB_rpiB"/>
    <property type="match status" value="1"/>
</dbReference>
<feature type="binding site" evidence="4">
    <location>
        <begin position="68"/>
        <end position="72"/>
    </location>
    <ligand>
        <name>D-ribulose 5-phosphate</name>
        <dbReference type="ChEBI" id="CHEBI:58121"/>
    </ligand>
</feature>
<feature type="active site" description="Proton acceptor" evidence="3">
    <location>
        <position position="67"/>
    </location>
</feature>
<evidence type="ECO:0000256" key="2">
    <source>
        <dbReference type="ARBA" id="ARBA00023235"/>
    </source>
</evidence>
<dbReference type="PANTHER" id="PTHR30345:SF0">
    <property type="entry name" value="DNA DAMAGE-REPAIR_TOLERATION PROTEIN DRT102"/>
    <property type="match status" value="1"/>
</dbReference>
<evidence type="ECO:0000313" key="6">
    <source>
        <dbReference type="Proteomes" id="UP000232230"/>
    </source>
</evidence>
<name>A0A2K8NZ40_9MOLU</name>
<evidence type="ECO:0000256" key="1">
    <source>
        <dbReference type="ARBA" id="ARBA00008754"/>
    </source>
</evidence>
<dbReference type="InterPro" id="IPR004785">
    <property type="entry name" value="RpiB"/>
</dbReference>
<dbReference type="KEGG" id="esx:ESOMN_v1c06750"/>
<dbReference type="InterPro" id="IPR036569">
    <property type="entry name" value="RpiB_LacA_LacB_sf"/>
</dbReference>
<comment type="similarity">
    <text evidence="1">Belongs to the LacAB/RpiB family.</text>
</comment>
<dbReference type="Gene3D" id="3.40.1400.10">
    <property type="entry name" value="Sugar-phosphate isomerase, RpiB/LacA/LacB"/>
    <property type="match status" value="1"/>
</dbReference>
<dbReference type="NCBIfam" id="NF004051">
    <property type="entry name" value="PRK05571.1"/>
    <property type="match status" value="1"/>
</dbReference>
<accession>A0A2K8NZ40</accession>
<sequence>MKEKIYIANDHTAVEMKQVIINFLKEKGYKIIDLGTDEGNACSYSEKGIELGEAVAKDEGSLGIALCGTGIGISIAANKVKGIRAALIYEIQTAELARQHNNANILATGARLIANDKATKLVDAFLKTSFEGGRHEERIKKINEYTK</sequence>
<feature type="binding site" evidence="4">
    <location>
        <position position="134"/>
    </location>
    <ligand>
        <name>D-ribulose 5-phosphate</name>
        <dbReference type="ChEBI" id="CHEBI:58121"/>
    </ligand>
</feature>
<dbReference type="RefSeq" id="WP_024863570.1">
    <property type="nucleotide sequence ID" value="NZ_CP024965.1"/>
</dbReference>
<organism evidence="5 6">
    <name type="scientific">Williamsoniiplasma somnilux</name>
    <dbReference type="NCBI Taxonomy" id="215578"/>
    <lineage>
        <taxon>Bacteria</taxon>
        <taxon>Bacillati</taxon>
        <taxon>Mycoplasmatota</taxon>
        <taxon>Mollicutes</taxon>
        <taxon>Entomoplasmatales</taxon>
        <taxon>Williamsoniiplasma</taxon>
    </lineage>
</organism>
<dbReference type="GO" id="GO:0009052">
    <property type="term" value="P:pentose-phosphate shunt, non-oxidative branch"/>
    <property type="evidence" value="ECO:0007669"/>
    <property type="project" value="TreeGrafter"/>
</dbReference>
<feature type="binding site" evidence="4">
    <location>
        <position position="111"/>
    </location>
    <ligand>
        <name>D-ribulose 5-phosphate</name>
        <dbReference type="ChEBI" id="CHEBI:58121"/>
    </ligand>
</feature>
<dbReference type="GO" id="GO:0004751">
    <property type="term" value="F:ribose-5-phosphate isomerase activity"/>
    <property type="evidence" value="ECO:0007669"/>
    <property type="project" value="TreeGrafter"/>
</dbReference>
<dbReference type="GO" id="GO:0019316">
    <property type="term" value="P:D-allose catabolic process"/>
    <property type="evidence" value="ECO:0007669"/>
    <property type="project" value="TreeGrafter"/>
</dbReference>
<keyword evidence="6" id="KW-1185">Reference proteome</keyword>
<dbReference type="PANTHER" id="PTHR30345">
    <property type="entry name" value="RIBOSE-5-PHOSPHATE ISOMERASE B"/>
    <property type="match status" value="1"/>
</dbReference>
<dbReference type="AlphaFoldDB" id="A0A2K8NZ40"/>
<protein>
    <submittedName>
        <fullName evidence="5">Ribose-5-phosphate isomerase B</fullName>
    </submittedName>
</protein>
<dbReference type="NCBIfam" id="TIGR01120">
    <property type="entry name" value="rpiB"/>
    <property type="match status" value="1"/>
</dbReference>
<dbReference type="InterPro" id="IPR003500">
    <property type="entry name" value="RpiB_LacA_LacB"/>
</dbReference>